<dbReference type="OrthoDB" id="673795at2759"/>
<organism evidence="2 3">
    <name type="scientific">Olea europaea subsp. europaea</name>
    <dbReference type="NCBI Taxonomy" id="158383"/>
    <lineage>
        <taxon>Eukaryota</taxon>
        <taxon>Viridiplantae</taxon>
        <taxon>Streptophyta</taxon>
        <taxon>Embryophyta</taxon>
        <taxon>Tracheophyta</taxon>
        <taxon>Spermatophyta</taxon>
        <taxon>Magnoliopsida</taxon>
        <taxon>eudicotyledons</taxon>
        <taxon>Gunneridae</taxon>
        <taxon>Pentapetalae</taxon>
        <taxon>asterids</taxon>
        <taxon>lamiids</taxon>
        <taxon>Lamiales</taxon>
        <taxon>Oleaceae</taxon>
        <taxon>Oleeae</taxon>
        <taxon>Olea</taxon>
    </lineage>
</organism>
<feature type="region of interest" description="Disordered" evidence="1">
    <location>
        <begin position="38"/>
        <end position="57"/>
    </location>
</feature>
<evidence type="ECO:0000313" key="2">
    <source>
        <dbReference type="EMBL" id="CAA3033597.1"/>
    </source>
</evidence>
<dbReference type="Proteomes" id="UP000594638">
    <property type="component" value="Unassembled WGS sequence"/>
</dbReference>
<sequence>MRCGKRIRTLGKISIRCKVMLKHQRLGLSITSKREAAIAQERSTTNPTGKGKAVAYIDGPAAPPRPLGLLSEIGDITRMSDLENMVDWKRFREAGFLDEMALERRDRQGIS</sequence>
<evidence type="ECO:0000256" key="1">
    <source>
        <dbReference type="SAM" id="MobiDB-lite"/>
    </source>
</evidence>
<protein>
    <submittedName>
        <fullName evidence="2">Uncharacterized protein</fullName>
    </submittedName>
</protein>
<evidence type="ECO:0000313" key="3">
    <source>
        <dbReference type="Proteomes" id="UP000594638"/>
    </source>
</evidence>
<keyword evidence="3" id="KW-1185">Reference proteome</keyword>
<dbReference type="EMBL" id="CACTIH010010814">
    <property type="protein sequence ID" value="CAA3033597.1"/>
    <property type="molecule type" value="Genomic_DNA"/>
</dbReference>
<dbReference type="AlphaFoldDB" id="A0A8S0VJ38"/>
<proteinExistence type="predicted"/>
<dbReference type="Gramene" id="OE9A031054T1">
    <property type="protein sequence ID" value="OE9A031054C1"/>
    <property type="gene ID" value="OE9A031054"/>
</dbReference>
<gene>
    <name evidence="2" type="ORF">OLEA9_A031054</name>
</gene>
<accession>A0A8S0VJ38</accession>
<reference evidence="2 3" key="1">
    <citation type="submission" date="2019-12" db="EMBL/GenBank/DDBJ databases">
        <authorList>
            <person name="Alioto T."/>
            <person name="Alioto T."/>
            <person name="Gomez Garrido J."/>
        </authorList>
    </citation>
    <scope>NUCLEOTIDE SEQUENCE [LARGE SCALE GENOMIC DNA]</scope>
</reference>
<comment type="caution">
    <text evidence="2">The sequence shown here is derived from an EMBL/GenBank/DDBJ whole genome shotgun (WGS) entry which is preliminary data.</text>
</comment>
<name>A0A8S0VJ38_OLEEU</name>